<gene>
    <name evidence="5" type="ORF">IV203_009365</name>
</gene>
<accession>A0A9K3L1V3</accession>
<keyword evidence="1" id="KW-0677">Repeat</keyword>
<dbReference type="OrthoDB" id="46464at2759"/>
<proteinExistence type="predicted"/>
<reference evidence="5" key="1">
    <citation type="journal article" date="2021" name="Sci. Rep.">
        <title>Diploid genomic architecture of Nitzschia inconspicua, an elite biomass production diatom.</title>
        <authorList>
            <person name="Oliver A."/>
            <person name="Podell S."/>
            <person name="Pinowska A."/>
            <person name="Traller J.C."/>
            <person name="Smith S.R."/>
            <person name="McClure R."/>
            <person name="Beliaev A."/>
            <person name="Bohutskyi P."/>
            <person name="Hill E.A."/>
            <person name="Rabines A."/>
            <person name="Zheng H."/>
            <person name="Allen L.Z."/>
            <person name="Kuo A."/>
            <person name="Grigoriev I.V."/>
            <person name="Allen A.E."/>
            <person name="Hazlebeck D."/>
            <person name="Allen E.E."/>
        </authorList>
    </citation>
    <scope>NUCLEOTIDE SEQUENCE</scope>
    <source>
        <strain evidence="5">Hildebrandi</strain>
    </source>
</reference>
<dbReference type="SMART" id="SM00028">
    <property type="entry name" value="TPR"/>
    <property type="match status" value="9"/>
</dbReference>
<dbReference type="PANTHER" id="PTHR45641">
    <property type="entry name" value="TETRATRICOPEPTIDE REPEAT PROTEIN (AFU_ORTHOLOGUE AFUA_6G03870)"/>
    <property type="match status" value="1"/>
</dbReference>
<keyword evidence="6" id="KW-1185">Reference proteome</keyword>
<feature type="region of interest" description="Disordered" evidence="4">
    <location>
        <begin position="1"/>
        <end position="330"/>
    </location>
</feature>
<feature type="region of interest" description="Disordered" evidence="4">
    <location>
        <begin position="397"/>
        <end position="451"/>
    </location>
</feature>
<organism evidence="5 6">
    <name type="scientific">Nitzschia inconspicua</name>
    <dbReference type="NCBI Taxonomy" id="303405"/>
    <lineage>
        <taxon>Eukaryota</taxon>
        <taxon>Sar</taxon>
        <taxon>Stramenopiles</taxon>
        <taxon>Ochrophyta</taxon>
        <taxon>Bacillariophyta</taxon>
        <taxon>Bacillariophyceae</taxon>
        <taxon>Bacillariophycidae</taxon>
        <taxon>Bacillariales</taxon>
        <taxon>Bacillariaceae</taxon>
        <taxon>Nitzschia</taxon>
    </lineage>
</organism>
<reference evidence="5" key="2">
    <citation type="submission" date="2021-04" db="EMBL/GenBank/DDBJ databases">
        <authorList>
            <person name="Podell S."/>
        </authorList>
    </citation>
    <scope>NUCLEOTIDE SEQUENCE</scope>
    <source>
        <strain evidence="5">Hildebrandi</strain>
    </source>
</reference>
<protein>
    <submittedName>
        <fullName evidence="5">Tetratricopeptide repeat protein</fullName>
    </submittedName>
</protein>
<dbReference type="PANTHER" id="PTHR45641:SF19">
    <property type="entry name" value="NEPHROCYSTIN-3"/>
    <property type="match status" value="1"/>
</dbReference>
<feature type="compositionally biased region" description="Polar residues" evidence="4">
    <location>
        <begin position="418"/>
        <end position="444"/>
    </location>
</feature>
<evidence type="ECO:0000313" key="5">
    <source>
        <dbReference type="EMBL" id="KAG7353316.1"/>
    </source>
</evidence>
<sequence length="1275" mass="141176">MSGGSASPQKPQHQSPSGDFPASANGGNGFTPITSSRSATTFQGNSNNPHGAAGKSCFVLPHLGTKKKKRTLRVSSSAASTADQSSTADPFQLQDSDQQSLLVKNKHSRESARGSRVDWYMETMPEVEENQDLSEQNPPRRTIDDLVTDASFTKSHTTPTKATSGTRSVTPSSSSSNEPAPSLLQFPTPQDRSHDARRMRTRSSGQMHAYQGELEPEGVRGQEATVLTTGTGTSAASPEIPLRSFDGSGSAPSIGRRVSQRRKDLQLTMDQDDRAAQESHPVEQQQSSSVNPTRVVTPSQFEQQLQERRRLQTSSQPNQSPDNVNAFNGRENKIVRQREESFNSFSEVVDSNVAEIAKEKSPSGSIRRPLQHSNLRKGSLSGTAAGISAIHREEEHGHLPADPPAQLLSSPKERNIQERSTGPATPTNTSMQSSPVGSFRQSAPVNVDDSSFEDPNQHIQGIHAMAMEHVMRGEYDMALQAFTQVLRVYLDQYGRAHPLTASAYHNLGTVHTKRAGLLLDHTMHQRHCREQALLCFQAAARSARDSPQLGPDHPNVAVSLVRIGFLLLQSRQYQNAVITFEEALRIRLGYYGPTHSLVANLYNNQGVCHMHLQNFSVGRRYLQQALDIQKELLNQENYSSTALLELADTLCNIGGLNLEWIRQQGPDARHALDAESSFLEALEIRTKVLGEQHPLTNQVRSLHDMVRSIPLPKSVESSRQGDAPSQSLPQEYSPAGVSEMTFRSGASSPHSRRSVQKPNFLDPPHTPNSRASDGLNLPSLSRSAPTTPDRKMPPLVHPSTPSNKTNYSRSIGTSESRTKTPIMGDYDATEESCLLRRQTGDNVSSSQLTSIVVTYAQIAAAGSEHPSRKESDREATMRHAKAVLDAHRDFLDSPDNASRVPSSIGTRSHAETNDELAKEDGFVPLAGNWPEPIFDNICPEVLQDPIRHLQTIHDCAVSYAQNGRSSEAVHLFEMVVEVQKAKNGTLHEDVGCALHNVGVAYLRKKEYYYSLQAFEEAVRVRKGALGRDHPQVALSLVKVGICLLLLGRLQDSLWIFREALSVRKLALGSLHPSNARIYNNIGCCHVEFGELNEARRSFEAALDIQRNTLINDQDNAQVIFGASTTLQNLGYLYTKRDMHEKAAMVLRESLSLQEKILGEDHPTVMATLESLGEACLDARRFSHALKYYSALFDRSQSNQTMSRMKQAKILHKISVIYEHMDDPTSQREKLELALRFLRSESQDDTKEEREALETKLQKELLLVKEEIEKKDESWV</sequence>
<feature type="compositionally biased region" description="Polar residues" evidence="4">
    <location>
        <begin position="150"/>
        <end position="162"/>
    </location>
</feature>
<dbReference type="Pfam" id="PF13181">
    <property type="entry name" value="TPR_8"/>
    <property type="match status" value="1"/>
</dbReference>
<dbReference type="InterPro" id="IPR019734">
    <property type="entry name" value="TPR_rpt"/>
</dbReference>
<feature type="compositionally biased region" description="Polar residues" evidence="4">
    <location>
        <begin position="799"/>
        <end position="815"/>
    </location>
</feature>
<feature type="compositionally biased region" description="Low complexity" evidence="4">
    <location>
        <begin position="75"/>
        <end position="102"/>
    </location>
</feature>
<feature type="compositionally biased region" description="Basic and acidic residues" evidence="4">
    <location>
        <begin position="261"/>
        <end position="281"/>
    </location>
</feature>
<evidence type="ECO:0000313" key="6">
    <source>
        <dbReference type="Proteomes" id="UP000693970"/>
    </source>
</evidence>
<dbReference type="AlphaFoldDB" id="A0A9K3L1V3"/>
<comment type="caution">
    <text evidence="5">The sequence shown here is derived from an EMBL/GenBank/DDBJ whole genome shotgun (WGS) entry which is preliminary data.</text>
</comment>
<feature type="compositionally biased region" description="Low complexity" evidence="4">
    <location>
        <begin position="163"/>
        <end position="182"/>
    </location>
</feature>
<feature type="repeat" description="TPR" evidence="3">
    <location>
        <begin position="1123"/>
        <end position="1156"/>
    </location>
</feature>
<name>A0A9K3L1V3_9STRA</name>
<feature type="compositionally biased region" description="Polar residues" evidence="4">
    <location>
        <begin position="715"/>
        <end position="730"/>
    </location>
</feature>
<feature type="compositionally biased region" description="Polar residues" evidence="4">
    <location>
        <begin position="317"/>
        <end position="326"/>
    </location>
</feature>
<evidence type="ECO:0000256" key="2">
    <source>
        <dbReference type="ARBA" id="ARBA00022803"/>
    </source>
</evidence>
<feature type="compositionally biased region" description="Polar residues" evidence="4">
    <location>
        <begin position="31"/>
        <end position="49"/>
    </location>
</feature>
<feature type="region of interest" description="Disordered" evidence="4">
    <location>
        <begin position="891"/>
        <end position="912"/>
    </location>
</feature>
<feature type="repeat" description="TPR" evidence="3">
    <location>
        <begin position="1075"/>
        <end position="1108"/>
    </location>
</feature>
<dbReference type="EMBL" id="JAGRRH010000017">
    <property type="protein sequence ID" value="KAG7353316.1"/>
    <property type="molecule type" value="Genomic_DNA"/>
</dbReference>
<evidence type="ECO:0000256" key="4">
    <source>
        <dbReference type="SAM" id="MobiDB-lite"/>
    </source>
</evidence>
<feature type="region of interest" description="Disordered" evidence="4">
    <location>
        <begin position="713"/>
        <end position="823"/>
    </location>
</feature>
<dbReference type="PROSITE" id="PS50005">
    <property type="entry name" value="TPR"/>
    <property type="match status" value="2"/>
</dbReference>
<keyword evidence="2 3" id="KW-0802">TPR repeat</keyword>
<evidence type="ECO:0000256" key="1">
    <source>
        <dbReference type="ARBA" id="ARBA00022737"/>
    </source>
</evidence>
<dbReference type="Proteomes" id="UP000693970">
    <property type="component" value="Unassembled WGS sequence"/>
</dbReference>
<dbReference type="Pfam" id="PF13424">
    <property type="entry name" value="TPR_12"/>
    <property type="match status" value="2"/>
</dbReference>
<feature type="region of interest" description="Disordered" evidence="4">
    <location>
        <begin position="358"/>
        <end position="381"/>
    </location>
</feature>
<feature type="compositionally biased region" description="Polar residues" evidence="4">
    <location>
        <begin position="225"/>
        <end position="236"/>
    </location>
</feature>
<evidence type="ECO:0000256" key="3">
    <source>
        <dbReference type="PROSITE-ProRule" id="PRU00339"/>
    </source>
</evidence>
<feature type="compositionally biased region" description="Polar residues" evidence="4">
    <location>
        <begin position="1"/>
        <end position="17"/>
    </location>
</feature>
<feature type="compositionally biased region" description="Polar residues" evidence="4">
    <location>
        <begin position="282"/>
        <end position="298"/>
    </location>
</feature>
<feature type="compositionally biased region" description="Polar residues" evidence="4">
    <location>
        <begin position="895"/>
        <end position="906"/>
    </location>
</feature>